<name>A0AAV1ZP04_9ARAC</name>
<evidence type="ECO:0000313" key="1">
    <source>
        <dbReference type="EMBL" id="CAL1273542.1"/>
    </source>
</evidence>
<gene>
    <name evidence="1" type="ORF">LARSCL_LOCUS6950</name>
</gene>
<dbReference type="AlphaFoldDB" id="A0AAV1ZP04"/>
<sequence length="87" mass="9402">MLLHFLLRLTDSRFDHLSGSFVSLDTGGVSLLLAPLLGEIGVPPPTGIIFRIRFPGKRQDTFTRVSGAHSARVNSSGGEICPLKLRS</sequence>
<keyword evidence="2" id="KW-1185">Reference proteome</keyword>
<reference evidence="1 2" key="1">
    <citation type="submission" date="2024-04" db="EMBL/GenBank/DDBJ databases">
        <authorList>
            <person name="Rising A."/>
            <person name="Reimegard J."/>
            <person name="Sonavane S."/>
            <person name="Akerstrom W."/>
            <person name="Nylinder S."/>
            <person name="Hedman E."/>
            <person name="Kallberg Y."/>
        </authorList>
    </citation>
    <scope>NUCLEOTIDE SEQUENCE [LARGE SCALE GENOMIC DNA]</scope>
</reference>
<evidence type="ECO:0000313" key="2">
    <source>
        <dbReference type="Proteomes" id="UP001497382"/>
    </source>
</evidence>
<accession>A0AAV1ZP04</accession>
<comment type="caution">
    <text evidence="1">The sequence shown here is derived from an EMBL/GenBank/DDBJ whole genome shotgun (WGS) entry which is preliminary data.</text>
</comment>
<protein>
    <submittedName>
        <fullName evidence="1">Uncharacterized protein</fullName>
    </submittedName>
</protein>
<dbReference type="Proteomes" id="UP001497382">
    <property type="component" value="Unassembled WGS sequence"/>
</dbReference>
<dbReference type="EMBL" id="CAXIEN010000068">
    <property type="protein sequence ID" value="CAL1273542.1"/>
    <property type="molecule type" value="Genomic_DNA"/>
</dbReference>
<organism evidence="1 2">
    <name type="scientific">Larinioides sclopetarius</name>
    <dbReference type="NCBI Taxonomy" id="280406"/>
    <lineage>
        <taxon>Eukaryota</taxon>
        <taxon>Metazoa</taxon>
        <taxon>Ecdysozoa</taxon>
        <taxon>Arthropoda</taxon>
        <taxon>Chelicerata</taxon>
        <taxon>Arachnida</taxon>
        <taxon>Araneae</taxon>
        <taxon>Araneomorphae</taxon>
        <taxon>Entelegynae</taxon>
        <taxon>Araneoidea</taxon>
        <taxon>Araneidae</taxon>
        <taxon>Larinioides</taxon>
    </lineage>
</organism>
<proteinExistence type="predicted"/>